<organism evidence="1 2">
    <name type="scientific">Geochorda subterranea</name>
    <dbReference type="NCBI Taxonomy" id="3109564"/>
    <lineage>
        <taxon>Bacteria</taxon>
        <taxon>Bacillati</taxon>
        <taxon>Bacillota</taxon>
        <taxon>Limnochordia</taxon>
        <taxon>Limnochordales</taxon>
        <taxon>Geochordaceae</taxon>
        <taxon>Geochorda</taxon>
    </lineage>
</organism>
<accession>A0ABZ1BR99</accession>
<name>A0ABZ1BR99_9FIRM</name>
<gene>
    <name evidence="1" type="ORF">VLY81_02980</name>
</gene>
<keyword evidence="2" id="KW-1185">Reference proteome</keyword>
<dbReference type="EMBL" id="CP141614">
    <property type="protein sequence ID" value="WRP15150.1"/>
    <property type="molecule type" value="Genomic_DNA"/>
</dbReference>
<proteinExistence type="predicted"/>
<evidence type="ECO:0000313" key="2">
    <source>
        <dbReference type="Proteomes" id="UP001333102"/>
    </source>
</evidence>
<dbReference type="RefSeq" id="WP_324669540.1">
    <property type="nucleotide sequence ID" value="NZ_CP141614.1"/>
</dbReference>
<evidence type="ECO:0008006" key="3">
    <source>
        <dbReference type="Google" id="ProtNLM"/>
    </source>
</evidence>
<sequence length="115" mass="12611">MYAERQIDVLTVHEVSYTLLRVLATRFPSPREVVEYLASILLLDAVRCPDKEVLLAALHRWAERGPKFGGFADAWLAVRAQRSGLPVCSVNGSDFPDVVNTHPLAEPGQGEAATP</sequence>
<dbReference type="SUPFAM" id="SSF88723">
    <property type="entry name" value="PIN domain-like"/>
    <property type="match status" value="1"/>
</dbReference>
<dbReference type="Proteomes" id="UP001333102">
    <property type="component" value="Chromosome"/>
</dbReference>
<reference evidence="2" key="1">
    <citation type="submission" date="2023-12" db="EMBL/GenBank/DDBJ databases">
        <title>Novel isolates from deep terrestrial aquifers shed light on the physiology and ecology of the class Limnochordia.</title>
        <authorList>
            <person name="Karnachuk O.V."/>
            <person name="Lukina A.P."/>
            <person name="Avakyan M.R."/>
            <person name="Kadnikov V."/>
            <person name="Begmatov S."/>
            <person name="Beletsky A.V."/>
            <person name="Mardanov A.V."/>
            <person name="Ravin N.V."/>
        </authorList>
    </citation>
    <scope>NUCLEOTIDE SEQUENCE [LARGE SCALE GENOMIC DNA]</scope>
    <source>
        <strain evidence="2">LN</strain>
    </source>
</reference>
<evidence type="ECO:0000313" key="1">
    <source>
        <dbReference type="EMBL" id="WRP15150.1"/>
    </source>
</evidence>
<protein>
    <recommendedName>
        <fullName evidence="3">PIN domain-containing protein</fullName>
    </recommendedName>
</protein>
<dbReference type="InterPro" id="IPR029060">
    <property type="entry name" value="PIN-like_dom_sf"/>
</dbReference>